<accession>A0A841ZSS0</accession>
<evidence type="ECO:0000313" key="1">
    <source>
        <dbReference type="EMBL" id="MBC1522308.1"/>
    </source>
</evidence>
<proteinExistence type="predicted"/>
<evidence type="ECO:0000313" key="2">
    <source>
        <dbReference type="Proteomes" id="UP000559885"/>
    </source>
</evidence>
<dbReference type="RefSeq" id="WP_052008599.1">
    <property type="nucleotide sequence ID" value="NZ_CP195758.1"/>
</dbReference>
<organism evidence="1 2">
    <name type="scientific">Listeria aquatica</name>
    <dbReference type="NCBI Taxonomy" id="1494960"/>
    <lineage>
        <taxon>Bacteria</taxon>
        <taxon>Bacillati</taxon>
        <taxon>Bacillota</taxon>
        <taxon>Bacilli</taxon>
        <taxon>Bacillales</taxon>
        <taxon>Listeriaceae</taxon>
        <taxon>Listeria</taxon>
    </lineage>
</organism>
<protein>
    <submittedName>
        <fullName evidence="1">GAF domain-containing protein</fullName>
    </submittedName>
</protein>
<dbReference type="AlphaFoldDB" id="A0A841ZSS0"/>
<name>A0A841ZSS0_9LIST</name>
<dbReference type="Proteomes" id="UP000559885">
    <property type="component" value="Unassembled WGS sequence"/>
</dbReference>
<dbReference type="InterPro" id="IPR029016">
    <property type="entry name" value="GAF-like_dom_sf"/>
</dbReference>
<comment type="caution">
    <text evidence="1">The sequence shown here is derived from an EMBL/GenBank/DDBJ whole genome shotgun (WGS) entry which is preliminary data.</text>
</comment>
<dbReference type="Gene3D" id="3.30.450.40">
    <property type="match status" value="1"/>
</dbReference>
<dbReference type="SUPFAM" id="SSF55781">
    <property type="entry name" value="GAF domain-like"/>
    <property type="match status" value="1"/>
</dbReference>
<gene>
    <name evidence="1" type="ORF">HB912_11690</name>
</gene>
<sequence length="153" mass="17342">MEGQLKHEITDYLIEARLDLGVDFLGIALNTSATSVKEIRWLFASGNRNNRYQKIVLQNGKGIAGIVWKTGRAMSVQNLREEVDDLSQFPIAIMENLVSIVAIPILMEQEVLAIFLGGYRKETVMDGRIKRQMEAVAAKLSPYLLQFMQRKED</sequence>
<reference evidence="1 2" key="1">
    <citation type="submission" date="2020-03" db="EMBL/GenBank/DDBJ databases">
        <title>Soil Listeria distribution.</title>
        <authorList>
            <person name="Liao J."/>
            <person name="Wiedmann M."/>
        </authorList>
    </citation>
    <scope>NUCLEOTIDE SEQUENCE [LARGE SCALE GENOMIC DNA]</scope>
    <source>
        <strain evidence="1 2">FSL L7-1507</strain>
    </source>
</reference>
<dbReference type="EMBL" id="JAARRM010000006">
    <property type="protein sequence ID" value="MBC1522308.1"/>
    <property type="molecule type" value="Genomic_DNA"/>
</dbReference>